<dbReference type="GO" id="GO:0005829">
    <property type="term" value="C:cytosol"/>
    <property type="evidence" value="ECO:0007669"/>
    <property type="project" value="UniProtKB-SubCell"/>
</dbReference>
<reference evidence="15" key="3">
    <citation type="submission" date="2025-09" db="UniProtKB">
        <authorList>
            <consortium name="Ensembl"/>
        </authorList>
    </citation>
    <scope>IDENTIFICATION</scope>
</reference>
<gene>
    <name evidence="15" type="primary">LOC101879770</name>
</gene>
<evidence type="ECO:0000313" key="16">
    <source>
        <dbReference type="Proteomes" id="UP000694405"/>
    </source>
</evidence>
<dbReference type="EC" id="1.1.1.2" evidence="9"/>
<accession>A0A8V5FZR4</accession>
<evidence type="ECO:0000256" key="9">
    <source>
        <dbReference type="ARBA" id="ARBA00024074"/>
    </source>
</evidence>
<sequence length="443" mass="50326">MRSESSPLNAALKSPSEQRGRGNKPEETRKKPKTNRKPEHTDCPKPYPITTLQRARGPLPPDLHKEPPRRSHPHSSTRPTQTAATPPVPPALYPPRSREERLSQPACKGSMTRQAKMSAACDFVALHTGQKMPLIGLGTWKSERGQVKEAVKYALSVGYRHIDCAAAYSNETEIGEAFQECLGPNKVIKREDLFVTSKLWNTKHHPEDVEPALRKTLEDLKLNYLDLYLMHWPHAFERGDNLFPKNPDNTMRYDYTDYKDTWKAMEKLVEKGLVKAIGLSNFNSRQIDDILSVATVKPAVLQVECHPYLAQNELIAHCQKRGLVVTAYSPLGSPDRMWKHPDEPVLLEEPGIKKLAEKYSKSPAQVMLRWQVQRKVVAIPKSVTPARIQQNLQVFDFSLTEEEMSHIGSLNKNWRYIVPMITVDGKLVARDAGHPHYPFNDPY</sequence>
<comment type="catalytic activity">
    <reaction evidence="12">
        <text>S-nitrosoglutathione + NADPH + H(+) = S-(hydroxysulfenamide)glutathione + NADP(+)</text>
        <dbReference type="Rhea" id="RHEA:63500"/>
        <dbReference type="ChEBI" id="CHEBI:15378"/>
        <dbReference type="ChEBI" id="CHEBI:57783"/>
        <dbReference type="ChEBI" id="CHEBI:58349"/>
        <dbReference type="ChEBI" id="CHEBI:145544"/>
        <dbReference type="ChEBI" id="CHEBI:229723"/>
    </reaction>
</comment>
<reference evidence="15" key="2">
    <citation type="submission" date="2025-08" db="UniProtKB">
        <authorList>
            <consortium name="Ensembl"/>
        </authorList>
    </citation>
    <scope>IDENTIFICATION</scope>
</reference>
<evidence type="ECO:0000256" key="3">
    <source>
        <dbReference type="ARBA" id="ARBA00007905"/>
    </source>
</evidence>
<organism evidence="15 16">
    <name type="scientific">Melopsittacus undulatus</name>
    <name type="common">Budgerigar</name>
    <name type="synonym">Psittacus undulatus</name>
    <dbReference type="NCBI Taxonomy" id="13146"/>
    <lineage>
        <taxon>Eukaryota</taxon>
        <taxon>Metazoa</taxon>
        <taxon>Chordata</taxon>
        <taxon>Craniata</taxon>
        <taxon>Vertebrata</taxon>
        <taxon>Euteleostomi</taxon>
        <taxon>Archelosauria</taxon>
        <taxon>Archosauria</taxon>
        <taxon>Dinosauria</taxon>
        <taxon>Saurischia</taxon>
        <taxon>Theropoda</taxon>
        <taxon>Coelurosauria</taxon>
        <taxon>Aves</taxon>
        <taxon>Neognathae</taxon>
        <taxon>Neoaves</taxon>
        <taxon>Telluraves</taxon>
        <taxon>Australaves</taxon>
        <taxon>Psittaciformes</taxon>
        <taxon>Psittaculidae</taxon>
        <taxon>Melopsittacus</taxon>
    </lineage>
</organism>
<evidence type="ECO:0000256" key="7">
    <source>
        <dbReference type="ARBA" id="ARBA00023002"/>
    </source>
</evidence>
<keyword evidence="8" id="KW-0472">Membrane</keyword>
<evidence type="ECO:0000256" key="12">
    <source>
        <dbReference type="ARBA" id="ARBA00048207"/>
    </source>
</evidence>
<comment type="catalytic activity">
    <reaction evidence="13">
        <text>a primary alcohol + NADP(+) = an aldehyde + NADPH + H(+)</text>
        <dbReference type="Rhea" id="RHEA:15937"/>
        <dbReference type="ChEBI" id="CHEBI:15378"/>
        <dbReference type="ChEBI" id="CHEBI:15734"/>
        <dbReference type="ChEBI" id="CHEBI:17478"/>
        <dbReference type="ChEBI" id="CHEBI:57783"/>
        <dbReference type="ChEBI" id="CHEBI:58349"/>
        <dbReference type="EC" id="1.1.1.2"/>
    </reaction>
</comment>
<dbReference type="PROSITE" id="PS00062">
    <property type="entry name" value="ALDOKETO_REDUCTASE_2"/>
    <property type="match status" value="1"/>
</dbReference>
<evidence type="ECO:0000256" key="4">
    <source>
        <dbReference type="ARBA" id="ARBA00022475"/>
    </source>
</evidence>
<evidence type="ECO:0000256" key="2">
    <source>
        <dbReference type="ARBA" id="ARBA00004514"/>
    </source>
</evidence>
<dbReference type="Gene3D" id="3.20.20.100">
    <property type="entry name" value="NADP-dependent oxidoreductase domain"/>
    <property type="match status" value="1"/>
</dbReference>
<name>A0A8C6JJD4_MELUD</name>
<evidence type="ECO:0000256" key="14">
    <source>
        <dbReference type="SAM" id="MobiDB-lite"/>
    </source>
</evidence>
<comment type="similarity">
    <text evidence="3">Belongs to the aldo/keto reductase family.</text>
</comment>
<dbReference type="InterPro" id="IPR020471">
    <property type="entry name" value="AKR"/>
</dbReference>
<feature type="compositionally biased region" description="Basic and acidic residues" evidence="14">
    <location>
        <begin position="16"/>
        <end position="29"/>
    </location>
</feature>
<evidence type="ECO:0000256" key="1">
    <source>
        <dbReference type="ARBA" id="ARBA00004221"/>
    </source>
</evidence>
<dbReference type="Ensembl" id="ENSMUNT00000016167.2">
    <property type="protein sequence ID" value="ENSMUNP00000014036.2"/>
    <property type="gene ID" value="ENSMUNG00000010936.2"/>
</dbReference>
<dbReference type="Pfam" id="PF00248">
    <property type="entry name" value="Aldo_ket_red"/>
    <property type="match status" value="1"/>
</dbReference>
<evidence type="ECO:0000256" key="13">
    <source>
        <dbReference type="ARBA" id="ARBA00048262"/>
    </source>
</evidence>
<protein>
    <recommendedName>
        <fullName evidence="9">alcohol dehydrogenase (NADP(+))</fullName>
        <ecNumber evidence="9">1.1.1.2</ecNumber>
    </recommendedName>
    <alternativeName>
        <fullName evidence="10">S-nitroso-CoA reductase</fullName>
    </alternativeName>
</protein>
<reference evidence="15" key="1">
    <citation type="submission" date="2020-03" db="EMBL/GenBank/DDBJ databases">
        <title>Melopsittacus undulatus (budgerigar) genome, bMelUnd1, maternal haplotype with Z.</title>
        <authorList>
            <person name="Gedman G."/>
            <person name="Mountcastle J."/>
            <person name="Haase B."/>
            <person name="Formenti G."/>
            <person name="Wright T."/>
            <person name="Apodaca J."/>
            <person name="Pelan S."/>
            <person name="Chow W."/>
            <person name="Rhie A."/>
            <person name="Howe K."/>
            <person name="Fedrigo O."/>
            <person name="Jarvis E.D."/>
        </authorList>
    </citation>
    <scope>NUCLEOTIDE SEQUENCE [LARGE SCALE GENOMIC DNA]</scope>
</reference>
<evidence type="ECO:0000313" key="15">
    <source>
        <dbReference type="Ensembl" id="ENSMUNP00000014036.2"/>
    </source>
</evidence>
<evidence type="ECO:0000256" key="8">
    <source>
        <dbReference type="ARBA" id="ARBA00023136"/>
    </source>
</evidence>
<evidence type="ECO:0000256" key="5">
    <source>
        <dbReference type="ARBA" id="ARBA00022490"/>
    </source>
</evidence>
<keyword evidence="6" id="KW-0521">NADP</keyword>
<dbReference type="PANTHER" id="PTHR11732">
    <property type="entry name" value="ALDO/KETO REDUCTASE"/>
    <property type="match status" value="1"/>
</dbReference>
<keyword evidence="5" id="KW-0963">Cytoplasm</keyword>
<keyword evidence="7" id="KW-0560">Oxidoreductase</keyword>
<dbReference type="Proteomes" id="UP000694405">
    <property type="component" value="Chromosome 6"/>
</dbReference>
<dbReference type="AlphaFoldDB" id="A0A8C6JJD4"/>
<keyword evidence="16" id="KW-1185">Reference proteome</keyword>
<evidence type="ECO:0000256" key="11">
    <source>
        <dbReference type="ARBA" id="ARBA00047706"/>
    </source>
</evidence>
<keyword evidence="4" id="KW-1003">Cell membrane</keyword>
<dbReference type="GO" id="GO:0046185">
    <property type="term" value="P:aldehyde catabolic process"/>
    <property type="evidence" value="ECO:0007669"/>
    <property type="project" value="InterPro"/>
</dbReference>
<comment type="subcellular location">
    <subcellularLocation>
        <location evidence="1">Apical cell membrane</location>
    </subcellularLocation>
    <subcellularLocation>
        <location evidence="2">Cytoplasm</location>
        <location evidence="2">Cytosol</location>
    </subcellularLocation>
</comment>
<dbReference type="FunFam" id="3.20.20.100:FF:000006">
    <property type="entry name" value="Aldo-keto reductase family 1 member A1"/>
    <property type="match status" value="1"/>
</dbReference>
<evidence type="ECO:0000256" key="6">
    <source>
        <dbReference type="ARBA" id="ARBA00022857"/>
    </source>
</evidence>
<dbReference type="PROSITE" id="PS00798">
    <property type="entry name" value="ALDOKETO_REDUCTASE_1"/>
    <property type="match status" value="1"/>
</dbReference>
<feature type="compositionally biased region" description="Low complexity" evidence="14">
    <location>
        <begin position="76"/>
        <end position="85"/>
    </location>
</feature>
<dbReference type="InterPro" id="IPR044481">
    <property type="entry name" value="AKR1A"/>
</dbReference>
<dbReference type="CDD" id="cd19106">
    <property type="entry name" value="AKR_AKR1A1-4"/>
    <property type="match status" value="1"/>
</dbReference>
<dbReference type="InterPro" id="IPR036812">
    <property type="entry name" value="NAD(P)_OxRdtase_dom_sf"/>
</dbReference>
<dbReference type="GO" id="GO:0008106">
    <property type="term" value="F:alcohol dehydrogenase (NADP+) activity"/>
    <property type="evidence" value="ECO:0007669"/>
    <property type="project" value="UniProtKB-EC"/>
</dbReference>
<comment type="catalytic activity">
    <reaction evidence="11">
        <text>S-nitroso-CoA + NADPH + H(+) = sulfinamide-CoA + NADP(+)</text>
        <dbReference type="Rhea" id="RHEA:78375"/>
        <dbReference type="ChEBI" id="CHEBI:15378"/>
        <dbReference type="ChEBI" id="CHEBI:57783"/>
        <dbReference type="ChEBI" id="CHEBI:58349"/>
        <dbReference type="ChEBI" id="CHEBI:145546"/>
        <dbReference type="ChEBI" id="CHEBI:145548"/>
    </reaction>
    <physiologicalReaction direction="left-to-right" evidence="11">
        <dbReference type="Rhea" id="RHEA:78376"/>
    </physiologicalReaction>
</comment>
<dbReference type="InterPro" id="IPR023210">
    <property type="entry name" value="NADP_OxRdtase_dom"/>
</dbReference>
<proteinExistence type="inferred from homology"/>
<evidence type="ECO:0000256" key="10">
    <source>
        <dbReference type="ARBA" id="ARBA00044808"/>
    </source>
</evidence>
<dbReference type="PRINTS" id="PR00069">
    <property type="entry name" value="ALDKETRDTASE"/>
</dbReference>
<dbReference type="SUPFAM" id="SSF51430">
    <property type="entry name" value="NAD(P)-linked oxidoreductase"/>
    <property type="match status" value="1"/>
</dbReference>
<feature type="region of interest" description="Disordered" evidence="14">
    <location>
        <begin position="1"/>
        <end position="111"/>
    </location>
</feature>
<accession>A0A8C6JJD4</accession>
<dbReference type="GO" id="GO:0016324">
    <property type="term" value="C:apical plasma membrane"/>
    <property type="evidence" value="ECO:0007669"/>
    <property type="project" value="UniProtKB-SubCell"/>
</dbReference>
<dbReference type="PROSITE" id="PS00063">
    <property type="entry name" value="ALDOKETO_REDUCTASE_3"/>
    <property type="match status" value="1"/>
</dbReference>
<dbReference type="InterPro" id="IPR018170">
    <property type="entry name" value="Aldo/ket_reductase_CS"/>
</dbReference>